<dbReference type="OrthoDB" id="7365433at2"/>
<organism evidence="3 4">
    <name type="scientific">Hoeflea phototrophica (strain DSM 17068 / NCIMB 14078 / DFL-43)</name>
    <dbReference type="NCBI Taxonomy" id="411684"/>
    <lineage>
        <taxon>Bacteria</taxon>
        <taxon>Pseudomonadati</taxon>
        <taxon>Pseudomonadota</taxon>
        <taxon>Alphaproteobacteria</taxon>
        <taxon>Hyphomicrobiales</taxon>
        <taxon>Rhizobiaceae</taxon>
        <taxon>Hoeflea</taxon>
    </lineage>
</organism>
<sequence length="90" mass="9654">MKTPLIIATLIATFAPAAAFATDDCPSVPRDQWLSVAAITAKAEKLGYKVRKVEVDDGCLEAYATDKAGKRVEIYFHPGTGNVVKVKADD</sequence>
<evidence type="ECO:0000259" key="2">
    <source>
        <dbReference type="Pfam" id="PF13670"/>
    </source>
</evidence>
<dbReference type="STRING" id="411684.HPDFL43_11256"/>
<name>A9DGE5_HOEPD</name>
<dbReference type="HOGENOM" id="CLU_147864_4_1_5"/>
<evidence type="ECO:0000313" key="4">
    <source>
        <dbReference type="Proteomes" id="UP000004291"/>
    </source>
</evidence>
<evidence type="ECO:0000313" key="3">
    <source>
        <dbReference type="EMBL" id="EDQ31609.1"/>
    </source>
</evidence>
<protein>
    <recommendedName>
        <fullName evidence="2">PepSY domain-containing protein</fullName>
    </recommendedName>
</protein>
<reference evidence="3 4" key="2">
    <citation type="submission" date="2012-06" db="EMBL/GenBank/DDBJ databases">
        <authorList>
            <person name="Fiebig A."/>
        </authorList>
    </citation>
    <scope>NUCLEOTIDE SEQUENCE [LARGE SCALE GENOMIC DNA]</scope>
    <source>
        <strain evidence="3 4">DFL-43</strain>
    </source>
</reference>
<dbReference type="eggNOG" id="COG5591">
    <property type="taxonomic scope" value="Bacteria"/>
</dbReference>
<feature type="chain" id="PRO_5002734002" description="PepSY domain-containing protein" evidence="1">
    <location>
        <begin position="22"/>
        <end position="90"/>
    </location>
</feature>
<keyword evidence="4" id="KW-1185">Reference proteome</keyword>
<evidence type="ECO:0000256" key="1">
    <source>
        <dbReference type="SAM" id="SignalP"/>
    </source>
</evidence>
<gene>
    <name evidence="3" type="ORF">HPDFL43_11256</name>
</gene>
<dbReference type="RefSeq" id="WP_007198024.1">
    <property type="nucleotide sequence ID" value="NZ_CM002917.1"/>
</dbReference>
<comment type="caution">
    <text evidence="3">The sequence shown here is derived from an EMBL/GenBank/DDBJ whole genome shotgun (WGS) entry which is preliminary data.</text>
</comment>
<accession>A9DGE5</accession>
<feature type="domain" description="PepSY" evidence="2">
    <location>
        <begin position="6"/>
        <end position="86"/>
    </location>
</feature>
<dbReference type="Pfam" id="PF13670">
    <property type="entry name" value="PepSY_2"/>
    <property type="match status" value="1"/>
</dbReference>
<keyword evidence="1" id="KW-0732">Signal</keyword>
<dbReference type="InterPro" id="IPR025711">
    <property type="entry name" value="PepSY"/>
</dbReference>
<dbReference type="Proteomes" id="UP000004291">
    <property type="component" value="Chromosome"/>
</dbReference>
<proteinExistence type="predicted"/>
<feature type="signal peptide" evidence="1">
    <location>
        <begin position="1"/>
        <end position="21"/>
    </location>
</feature>
<dbReference type="AlphaFoldDB" id="A9DGE5"/>
<reference evidence="3 4" key="1">
    <citation type="submission" date="2007-10" db="EMBL/GenBank/DDBJ databases">
        <authorList>
            <person name="Wagner-Dobler I."/>
            <person name="Ferriera S."/>
            <person name="Johnson J."/>
            <person name="Kravitz S."/>
            <person name="Beeson K."/>
            <person name="Sutton G."/>
            <person name="Rogers Y.-H."/>
            <person name="Friedman R."/>
            <person name="Frazier M."/>
            <person name="Venter J.C."/>
        </authorList>
    </citation>
    <scope>NUCLEOTIDE SEQUENCE [LARGE SCALE GENOMIC DNA]</scope>
    <source>
        <strain evidence="3 4">DFL-43</strain>
    </source>
</reference>
<dbReference type="EMBL" id="ABIA03000004">
    <property type="protein sequence ID" value="EDQ31609.1"/>
    <property type="molecule type" value="Genomic_DNA"/>
</dbReference>